<keyword evidence="18" id="KW-0132">Cell division</keyword>
<keyword evidence="8 17" id="KW-0472">Membrane</keyword>
<reference evidence="18 19" key="1">
    <citation type="submission" date="2018-12" db="EMBL/GenBank/DDBJ databases">
        <authorList>
            <person name="Meng J."/>
        </authorList>
    </citation>
    <scope>NUCLEOTIDE SEQUENCE [LARGE SCALE GENOMIC DNA]</scope>
    <source>
        <strain evidence="18 19">HT111-2</strain>
    </source>
</reference>
<dbReference type="InterPro" id="IPR018365">
    <property type="entry name" value="Cell_cycle_FtsW-rel_CS"/>
</dbReference>
<feature type="transmembrane region" description="Helical" evidence="17">
    <location>
        <begin position="197"/>
        <end position="216"/>
    </location>
</feature>
<evidence type="ECO:0000256" key="17">
    <source>
        <dbReference type="SAM" id="Phobius"/>
    </source>
</evidence>
<dbReference type="Pfam" id="PF01098">
    <property type="entry name" value="FTSW_RODA_SPOVE"/>
    <property type="match status" value="1"/>
</dbReference>
<evidence type="ECO:0000256" key="8">
    <source>
        <dbReference type="ARBA" id="ARBA00023136"/>
    </source>
</evidence>
<dbReference type="EMBL" id="RXIA01000015">
    <property type="protein sequence ID" value="RVU70658.1"/>
    <property type="molecule type" value="Genomic_DNA"/>
</dbReference>
<dbReference type="PANTHER" id="PTHR30474">
    <property type="entry name" value="CELL CYCLE PROTEIN"/>
    <property type="match status" value="1"/>
</dbReference>
<evidence type="ECO:0000256" key="12">
    <source>
        <dbReference type="ARBA" id="ARBA00041185"/>
    </source>
</evidence>
<evidence type="ECO:0000256" key="3">
    <source>
        <dbReference type="ARBA" id="ARBA00022679"/>
    </source>
</evidence>
<sequence length="394" mass="43532">MRRKLHYLNLNILIPYLLLVVFGIILVYSASSVILLTNGFKPDFYGVRQAIYAAVAFFGFGCPFFALKLEVFRNKKFVLWFLLISLILLAFLVLMKFFRGSSAAVNGAVGWINLGFINLQPLEIAKLALVIYLAYVLNKRDGKFTYGHVWQNLSHPAILTGFMMALVIVEPDLGGTAILFMIALVMFSVSGVPTKLALFWLISIVVGVLAVFFLVIKLNPKFLQDNYQFQRLLSFLHPFALERKGGAQLVNSYYAIHNGGLFGVGLGNSMQKRGYLPEPYTDFILSIAAEELGAVGASFLVFLLFYLMWNIMEVGIKATSQYNALICFGVTTIIFTESVFNIGAMLGLLPITGVTLPFVSYGGSSMIVLTACIGLVLNISANEKIKQAKDDNVA</sequence>
<feature type="transmembrane region" description="Helical" evidence="17">
    <location>
        <begin position="149"/>
        <end position="169"/>
    </location>
</feature>
<evidence type="ECO:0000256" key="4">
    <source>
        <dbReference type="ARBA" id="ARBA00022692"/>
    </source>
</evidence>
<evidence type="ECO:0000256" key="5">
    <source>
        <dbReference type="ARBA" id="ARBA00022960"/>
    </source>
</evidence>
<dbReference type="InterPro" id="IPR001182">
    <property type="entry name" value="FtsW/RodA"/>
</dbReference>
<dbReference type="GO" id="GO:0008955">
    <property type="term" value="F:peptidoglycan glycosyltransferase activity"/>
    <property type="evidence" value="ECO:0007669"/>
    <property type="project" value="UniProtKB-EC"/>
</dbReference>
<keyword evidence="6" id="KW-0573">Peptidoglycan synthesis</keyword>
<evidence type="ECO:0000256" key="13">
    <source>
        <dbReference type="ARBA" id="ARBA00041418"/>
    </source>
</evidence>
<dbReference type="GO" id="GO:0008360">
    <property type="term" value="P:regulation of cell shape"/>
    <property type="evidence" value="ECO:0007669"/>
    <property type="project" value="UniProtKB-KW"/>
</dbReference>
<evidence type="ECO:0000256" key="2">
    <source>
        <dbReference type="ARBA" id="ARBA00022676"/>
    </source>
</evidence>
<keyword evidence="19" id="KW-1185">Reference proteome</keyword>
<dbReference type="GO" id="GO:0051301">
    <property type="term" value="P:cell division"/>
    <property type="evidence" value="ECO:0007669"/>
    <property type="project" value="UniProtKB-KW"/>
</dbReference>
<evidence type="ECO:0000313" key="19">
    <source>
        <dbReference type="Proteomes" id="UP000288291"/>
    </source>
</evidence>
<proteinExistence type="inferred from homology"/>
<protein>
    <recommendedName>
        <fullName evidence="12">Probable peptidoglycan glycosyltransferase FtsW</fullName>
        <ecNumber evidence="14">2.4.99.28</ecNumber>
    </recommendedName>
    <alternativeName>
        <fullName evidence="13">Cell division protein FtsW</fullName>
    </alternativeName>
    <alternativeName>
        <fullName evidence="10">Cell wall polymerase</fullName>
    </alternativeName>
    <alternativeName>
        <fullName evidence="9">Peptidoglycan polymerase</fullName>
    </alternativeName>
</protein>
<feature type="transmembrane region" description="Helical" evidence="17">
    <location>
        <begin position="175"/>
        <end position="192"/>
    </location>
</feature>
<evidence type="ECO:0000256" key="14">
    <source>
        <dbReference type="ARBA" id="ARBA00044770"/>
    </source>
</evidence>
<evidence type="ECO:0000313" key="18">
    <source>
        <dbReference type="EMBL" id="RVU70658.1"/>
    </source>
</evidence>
<keyword evidence="5" id="KW-0133">Cell shape</keyword>
<evidence type="ECO:0000256" key="1">
    <source>
        <dbReference type="ARBA" id="ARBA00004141"/>
    </source>
</evidence>
<feature type="transmembrane region" description="Helical" evidence="17">
    <location>
        <begin position="292"/>
        <end position="312"/>
    </location>
</feature>
<feature type="transmembrane region" description="Helical" evidence="17">
    <location>
        <begin position="358"/>
        <end position="379"/>
    </location>
</feature>
<dbReference type="AlphaFoldDB" id="A0A437SUN9"/>
<feature type="transmembrane region" description="Helical" evidence="17">
    <location>
        <begin position="49"/>
        <end position="67"/>
    </location>
</feature>
<dbReference type="GO" id="GO:0009252">
    <property type="term" value="P:peptidoglycan biosynthetic process"/>
    <property type="evidence" value="ECO:0007669"/>
    <property type="project" value="UniProtKB-KW"/>
</dbReference>
<comment type="caution">
    <text evidence="18">The sequence shown here is derived from an EMBL/GenBank/DDBJ whole genome shotgun (WGS) entry which is preliminary data.</text>
</comment>
<keyword evidence="7 17" id="KW-1133">Transmembrane helix</keyword>
<evidence type="ECO:0000256" key="11">
    <source>
        <dbReference type="ARBA" id="ARBA00038053"/>
    </source>
</evidence>
<evidence type="ECO:0000256" key="9">
    <source>
        <dbReference type="ARBA" id="ARBA00032370"/>
    </source>
</evidence>
<evidence type="ECO:0000256" key="7">
    <source>
        <dbReference type="ARBA" id="ARBA00022989"/>
    </source>
</evidence>
<feature type="transmembrane region" description="Helical" evidence="17">
    <location>
        <begin position="324"/>
        <end position="346"/>
    </location>
</feature>
<dbReference type="Proteomes" id="UP000288291">
    <property type="component" value="Unassembled WGS sequence"/>
</dbReference>
<comment type="similarity">
    <text evidence="11">Belongs to the SEDS family. FtsW subfamily.</text>
</comment>
<keyword evidence="3" id="KW-0808">Transferase</keyword>
<dbReference type="PANTHER" id="PTHR30474:SF2">
    <property type="entry name" value="PEPTIDOGLYCAN GLYCOSYLTRANSFERASE FTSW-RELATED"/>
    <property type="match status" value="1"/>
</dbReference>
<keyword evidence="2" id="KW-0328">Glycosyltransferase</keyword>
<gene>
    <name evidence="18" type="ORF">EJK17_06575</name>
</gene>
<evidence type="ECO:0000256" key="15">
    <source>
        <dbReference type="ARBA" id="ARBA00049902"/>
    </source>
</evidence>
<dbReference type="GO" id="GO:0032153">
    <property type="term" value="C:cell division site"/>
    <property type="evidence" value="ECO:0007669"/>
    <property type="project" value="TreeGrafter"/>
</dbReference>
<dbReference type="PROSITE" id="PS00428">
    <property type="entry name" value="FTSW_RODA_SPOVE"/>
    <property type="match status" value="1"/>
</dbReference>
<comment type="function">
    <text evidence="16">Peptidoglycan polymerase that is essential for cell division.</text>
</comment>
<keyword evidence="4 17" id="KW-0812">Transmembrane</keyword>
<keyword evidence="18" id="KW-0131">Cell cycle</keyword>
<evidence type="ECO:0000256" key="16">
    <source>
        <dbReference type="ARBA" id="ARBA00049966"/>
    </source>
</evidence>
<dbReference type="GO" id="GO:0015648">
    <property type="term" value="F:lipid-linked peptidoglycan transporter activity"/>
    <property type="evidence" value="ECO:0007669"/>
    <property type="project" value="TreeGrafter"/>
</dbReference>
<organism evidence="18 19">
    <name type="scientific">Lactobacillus xujianguonis</name>
    <dbReference type="NCBI Taxonomy" id="2495899"/>
    <lineage>
        <taxon>Bacteria</taxon>
        <taxon>Bacillati</taxon>
        <taxon>Bacillota</taxon>
        <taxon>Bacilli</taxon>
        <taxon>Lactobacillales</taxon>
        <taxon>Lactobacillaceae</taxon>
        <taxon>Lactobacillus</taxon>
    </lineage>
</organism>
<name>A0A437SUN9_9LACO</name>
<feature type="transmembrane region" description="Helical" evidence="17">
    <location>
        <begin position="79"/>
        <end position="98"/>
    </location>
</feature>
<dbReference type="RefSeq" id="WP_103661925.1">
    <property type="nucleotide sequence ID" value="NZ_ML136883.1"/>
</dbReference>
<feature type="transmembrane region" description="Helical" evidence="17">
    <location>
        <begin position="12"/>
        <end position="37"/>
    </location>
</feature>
<dbReference type="EC" id="2.4.99.28" evidence="14"/>
<evidence type="ECO:0000256" key="10">
    <source>
        <dbReference type="ARBA" id="ARBA00033270"/>
    </source>
</evidence>
<evidence type="ECO:0000256" key="6">
    <source>
        <dbReference type="ARBA" id="ARBA00022984"/>
    </source>
</evidence>
<feature type="transmembrane region" description="Helical" evidence="17">
    <location>
        <begin position="110"/>
        <end position="137"/>
    </location>
</feature>
<comment type="catalytic activity">
    <reaction evidence="15">
        <text>[GlcNAc-(1-&gt;4)-Mur2Ac(oyl-L-Ala-gamma-D-Glu-L-Lys-D-Ala-D-Ala)](n)-di-trans,octa-cis-undecaprenyl diphosphate + beta-D-GlcNAc-(1-&gt;4)-Mur2Ac(oyl-L-Ala-gamma-D-Glu-L-Lys-D-Ala-D-Ala)-di-trans,octa-cis-undecaprenyl diphosphate = [GlcNAc-(1-&gt;4)-Mur2Ac(oyl-L-Ala-gamma-D-Glu-L-Lys-D-Ala-D-Ala)](n+1)-di-trans,octa-cis-undecaprenyl diphosphate + di-trans,octa-cis-undecaprenyl diphosphate + H(+)</text>
        <dbReference type="Rhea" id="RHEA:23708"/>
        <dbReference type="Rhea" id="RHEA-COMP:9602"/>
        <dbReference type="Rhea" id="RHEA-COMP:9603"/>
        <dbReference type="ChEBI" id="CHEBI:15378"/>
        <dbReference type="ChEBI" id="CHEBI:58405"/>
        <dbReference type="ChEBI" id="CHEBI:60033"/>
        <dbReference type="ChEBI" id="CHEBI:78435"/>
        <dbReference type="EC" id="2.4.99.28"/>
    </reaction>
</comment>
<comment type="subcellular location">
    <subcellularLocation>
        <location evidence="1">Membrane</location>
        <topology evidence="1">Multi-pass membrane protein</topology>
    </subcellularLocation>
</comment>
<dbReference type="GO" id="GO:0005886">
    <property type="term" value="C:plasma membrane"/>
    <property type="evidence" value="ECO:0007669"/>
    <property type="project" value="TreeGrafter"/>
</dbReference>
<accession>A0A437SUN9</accession>